<keyword evidence="5" id="KW-1185">Reference proteome</keyword>
<accession>A0A0H3CC42</accession>
<dbReference type="SUPFAM" id="SSF82171">
    <property type="entry name" value="DPP6 N-terminal domain-like"/>
    <property type="match status" value="1"/>
</dbReference>
<dbReference type="AlphaFoldDB" id="A0A0H3CC42"/>
<dbReference type="InterPro" id="IPR029058">
    <property type="entry name" value="AB_hydrolase_fold"/>
</dbReference>
<dbReference type="InterPro" id="IPR001375">
    <property type="entry name" value="Peptidase_S9_cat"/>
</dbReference>
<dbReference type="OrthoDB" id="128799at2"/>
<protein>
    <submittedName>
        <fullName evidence="4">Acylamino-acid-releasing enzyme</fullName>
        <ecNumber evidence="4">3.4.19.1</ecNumber>
    </submittedName>
</protein>
<dbReference type="RefSeq" id="WP_012640707.1">
    <property type="nucleotide sequence ID" value="NC_011916.1"/>
</dbReference>
<dbReference type="GO" id="GO:0006508">
    <property type="term" value="P:proteolysis"/>
    <property type="evidence" value="ECO:0007669"/>
    <property type="project" value="InterPro"/>
</dbReference>
<dbReference type="GO" id="GO:0008242">
    <property type="term" value="F:omega peptidase activity"/>
    <property type="evidence" value="ECO:0007669"/>
    <property type="project" value="UniProtKB-EC"/>
</dbReference>
<dbReference type="SUPFAM" id="SSF53474">
    <property type="entry name" value="alpha/beta-Hydrolases"/>
    <property type="match status" value="1"/>
</dbReference>
<keyword evidence="2" id="KW-0732">Signal</keyword>
<dbReference type="EC" id="3.4.19.1" evidence="4"/>
<dbReference type="PANTHER" id="PTHR42776:SF27">
    <property type="entry name" value="DIPEPTIDYL PEPTIDASE FAMILY MEMBER 6"/>
    <property type="match status" value="1"/>
</dbReference>
<evidence type="ECO:0000256" key="1">
    <source>
        <dbReference type="ARBA" id="ARBA00022801"/>
    </source>
</evidence>
<dbReference type="GO" id="GO:0004252">
    <property type="term" value="F:serine-type endopeptidase activity"/>
    <property type="evidence" value="ECO:0007669"/>
    <property type="project" value="TreeGrafter"/>
</dbReference>
<feature type="domain" description="Peptidase S9 prolyl oligopeptidase catalytic" evidence="3">
    <location>
        <begin position="454"/>
        <end position="660"/>
    </location>
</feature>
<dbReference type="HOGENOM" id="CLU_008615_3_1_5"/>
<keyword evidence="1 4" id="KW-0378">Hydrolase</keyword>
<sequence>MGSSMKLRIALVLAGLCFGGPVLAAEGTAAAAFGAREYVQQISLSPDGKQVALVAPSGVRGAKLLVIDIAAGTSKTILVSSGEPERLSGCRWSTETRLVCKIYAIIKSAENNVQYTRVLALNNDGSDMKMMTEAGNNRSIGVAQDGGSVIDWSADASASAILMTRNYLPEMTTNTRTASEDDGLGVERVDTVTLARRSVEKPYPNAVEYISDGRGSVRILGLRPTRGTSGYAGARTAYLYRQEGKREWLPLSQVVSGPTGYTGFNPYAVDPKLNVAYGFNEKDGRQALFKVSLDGSLTQDLVLARPDVDVAGLVRIGRQDRVVGAYFVTDRRETEFFDPELRKLGAALGRALAGRIVTFIDASADESKLLLFAGGDSDPGVYYIFDKSTRKLQDLTGARPQLEGLKLATVKAVTYPAADGAQIPAYLTLPAGSDGRNLPAIVMPHGGPSARDEWGFDWLAQFFAHQGYAVLQPNYRGSSGYGADWFQKNGFQSWRTAIGDVNDGGRWLQKEGIAAPGKLAIVGWSYGGYAALQSAVLDSDLFKAVVAIAPVTDLEMLRNEFLNFENYLQASAFIGRGPHVTEGSPAQNAAAIKAPVLLFHGDLDANVGIGESRLMERKLKAAGRSVELIEFKGLDHQLADDAARTQMLGKADAFLRTALGF</sequence>
<reference evidence="4 5" key="1">
    <citation type="journal article" date="2010" name="J. Bacteriol.">
        <title>The genetic basis of laboratory adaptation in Caulobacter crescentus.</title>
        <authorList>
            <person name="Marks M.E."/>
            <person name="Castro-Rojas C.M."/>
            <person name="Teiling C."/>
            <person name="Du L."/>
            <person name="Kapatral V."/>
            <person name="Walunas T.L."/>
            <person name="Crosson S."/>
        </authorList>
    </citation>
    <scope>NUCLEOTIDE SEQUENCE [LARGE SCALE GENOMIC DNA]</scope>
    <source>
        <strain evidence="5">NA1000 / CB15N</strain>
    </source>
</reference>
<dbReference type="PATRIC" id="fig|565050.3.peg.3268"/>
<dbReference type="Proteomes" id="UP000001364">
    <property type="component" value="Chromosome"/>
</dbReference>
<evidence type="ECO:0000313" key="5">
    <source>
        <dbReference type="Proteomes" id="UP000001364"/>
    </source>
</evidence>
<feature type="chain" id="PRO_5002606379" evidence="2">
    <location>
        <begin position="25"/>
        <end position="661"/>
    </location>
</feature>
<evidence type="ECO:0000259" key="3">
    <source>
        <dbReference type="Pfam" id="PF00326"/>
    </source>
</evidence>
<dbReference type="KEGG" id="ccs:CCNA_03355"/>
<name>A0A0H3CC42_CAUVN</name>
<dbReference type="PhylomeDB" id="A0A0H3CC42"/>
<proteinExistence type="predicted"/>
<dbReference type="RefSeq" id="YP_002518727.1">
    <property type="nucleotide sequence ID" value="NC_011916.1"/>
</dbReference>
<feature type="signal peptide" evidence="2">
    <location>
        <begin position="1"/>
        <end position="24"/>
    </location>
</feature>
<evidence type="ECO:0000313" key="4">
    <source>
        <dbReference type="EMBL" id="ACL96819.1"/>
    </source>
</evidence>
<dbReference type="Pfam" id="PF00326">
    <property type="entry name" value="Peptidase_S9"/>
    <property type="match status" value="1"/>
</dbReference>
<evidence type="ECO:0000256" key="2">
    <source>
        <dbReference type="SAM" id="SignalP"/>
    </source>
</evidence>
<organism evidence="4 5">
    <name type="scientific">Caulobacter vibrioides (strain NA1000 / CB15N)</name>
    <name type="common">Caulobacter crescentus</name>
    <dbReference type="NCBI Taxonomy" id="565050"/>
    <lineage>
        <taxon>Bacteria</taxon>
        <taxon>Pseudomonadati</taxon>
        <taxon>Pseudomonadota</taxon>
        <taxon>Alphaproteobacteria</taxon>
        <taxon>Caulobacterales</taxon>
        <taxon>Caulobacteraceae</taxon>
        <taxon>Caulobacter</taxon>
    </lineage>
</organism>
<dbReference type="EMBL" id="CP001340">
    <property type="protein sequence ID" value="ACL96819.1"/>
    <property type="molecule type" value="Genomic_DNA"/>
</dbReference>
<dbReference type="Gene3D" id="3.40.50.1820">
    <property type="entry name" value="alpha/beta hydrolase"/>
    <property type="match status" value="1"/>
</dbReference>
<dbReference type="PANTHER" id="PTHR42776">
    <property type="entry name" value="SERINE PEPTIDASE S9 FAMILY MEMBER"/>
    <property type="match status" value="1"/>
</dbReference>
<gene>
    <name evidence="4" type="ordered locus">CCNA_03355</name>
</gene>
<dbReference type="GeneID" id="7332028"/>